<dbReference type="PROSITE" id="PS51257">
    <property type="entry name" value="PROKAR_LIPOPROTEIN"/>
    <property type="match status" value="1"/>
</dbReference>
<comment type="caution">
    <text evidence="2">The sequence shown here is derived from an EMBL/GenBank/DDBJ whole genome shotgun (WGS) entry which is preliminary data.</text>
</comment>
<name>A0ABU3BTG4_9BACT</name>
<organism evidence="2 3">
    <name type="scientific">Rubrivirga litoralis</name>
    <dbReference type="NCBI Taxonomy" id="3075598"/>
    <lineage>
        <taxon>Bacteria</taxon>
        <taxon>Pseudomonadati</taxon>
        <taxon>Rhodothermota</taxon>
        <taxon>Rhodothermia</taxon>
        <taxon>Rhodothermales</taxon>
        <taxon>Rubricoccaceae</taxon>
        <taxon>Rubrivirga</taxon>
    </lineage>
</organism>
<feature type="chain" id="PRO_5047494396" description="CHRD domain-containing protein" evidence="1">
    <location>
        <begin position="20"/>
        <end position="214"/>
    </location>
</feature>
<protein>
    <recommendedName>
        <fullName evidence="4">CHRD domain-containing protein</fullName>
    </recommendedName>
</protein>
<dbReference type="RefSeq" id="WP_311664584.1">
    <property type="nucleotide sequence ID" value="NZ_JAVRHT010000032.1"/>
</dbReference>
<reference evidence="2 3" key="1">
    <citation type="submission" date="2023-09" db="EMBL/GenBank/DDBJ databases">
        <authorList>
            <person name="Rey-Velasco X."/>
        </authorList>
    </citation>
    <scope>NUCLEOTIDE SEQUENCE [LARGE SCALE GENOMIC DNA]</scope>
    <source>
        <strain evidence="2 3">F394</strain>
    </source>
</reference>
<keyword evidence="3" id="KW-1185">Reference proteome</keyword>
<dbReference type="EMBL" id="JAVRHT010000032">
    <property type="protein sequence ID" value="MDT0632572.1"/>
    <property type="molecule type" value="Genomic_DNA"/>
</dbReference>
<evidence type="ECO:0000313" key="3">
    <source>
        <dbReference type="Proteomes" id="UP001267426"/>
    </source>
</evidence>
<gene>
    <name evidence="2" type="ORF">RM540_12500</name>
</gene>
<evidence type="ECO:0000256" key="1">
    <source>
        <dbReference type="SAM" id="SignalP"/>
    </source>
</evidence>
<evidence type="ECO:0000313" key="2">
    <source>
        <dbReference type="EMBL" id="MDT0632572.1"/>
    </source>
</evidence>
<dbReference type="Proteomes" id="UP001267426">
    <property type="component" value="Unassembled WGS sequence"/>
</dbReference>
<keyword evidence="1" id="KW-0732">Signal</keyword>
<sequence length="214" mass="22107">MKTLAFPLLAALVALPVLSGCDSNDDDETTYDVQFTALNNSGVTGTAELTMDDNDFTVEIDADDLDATVHPQHIHGAPGGTVTAQAVCPTMADDANADGFVDVLEGLPRYGAILLPLDDDISTQAQNVSGFPTGTSIDYSESTSVVALRSALVKDDSDTSDPIGTLGADGIVDLDDYVIVIHGTNDELPASVGTLPGLPSQATLPVACGRITRS</sequence>
<evidence type="ECO:0008006" key="4">
    <source>
        <dbReference type="Google" id="ProtNLM"/>
    </source>
</evidence>
<accession>A0ABU3BTG4</accession>
<proteinExistence type="predicted"/>
<feature type="signal peptide" evidence="1">
    <location>
        <begin position="1"/>
        <end position="19"/>
    </location>
</feature>